<dbReference type="InterPro" id="IPR029151">
    <property type="entry name" value="Sensor-like_sf"/>
</dbReference>
<dbReference type="PANTHER" id="PTHR32089">
    <property type="entry name" value="METHYL-ACCEPTING CHEMOTAXIS PROTEIN MCPB"/>
    <property type="match status" value="1"/>
</dbReference>
<reference evidence="13" key="1">
    <citation type="submission" date="2020-09" db="EMBL/GenBank/DDBJ databases">
        <title>A novel bacterium of genus Paenibacillus, isolated from South China Sea.</title>
        <authorList>
            <person name="Huang H."/>
            <person name="Mo K."/>
            <person name="Hu Y."/>
        </authorList>
    </citation>
    <scope>NUCLEOTIDE SEQUENCE</scope>
    <source>
        <strain evidence="13">IB182363</strain>
    </source>
</reference>
<dbReference type="CDD" id="cd12914">
    <property type="entry name" value="PDC1_DGC_like"/>
    <property type="match status" value="1"/>
</dbReference>
<accession>A0A927CH40</accession>
<feature type="domain" description="HAMP" evidence="12">
    <location>
        <begin position="301"/>
        <end position="354"/>
    </location>
</feature>
<feature type="transmembrane region" description="Helical" evidence="10">
    <location>
        <begin position="281"/>
        <end position="300"/>
    </location>
</feature>
<dbReference type="Gene3D" id="3.30.450.20">
    <property type="entry name" value="PAS domain"/>
    <property type="match status" value="2"/>
</dbReference>
<dbReference type="CDD" id="cd11386">
    <property type="entry name" value="MCP_signal"/>
    <property type="match status" value="1"/>
</dbReference>
<dbReference type="SUPFAM" id="SSF58104">
    <property type="entry name" value="Methyl-accepting chemotaxis protein (MCP) signaling domain"/>
    <property type="match status" value="1"/>
</dbReference>
<dbReference type="Pfam" id="PF02743">
    <property type="entry name" value="dCache_1"/>
    <property type="match status" value="1"/>
</dbReference>
<keyword evidence="3" id="KW-0145">Chemotaxis</keyword>
<dbReference type="InterPro" id="IPR033479">
    <property type="entry name" value="dCache_1"/>
</dbReference>
<evidence type="ECO:0000256" key="8">
    <source>
        <dbReference type="ARBA" id="ARBA00029447"/>
    </source>
</evidence>
<dbReference type="CDD" id="cd06225">
    <property type="entry name" value="HAMP"/>
    <property type="match status" value="1"/>
</dbReference>
<dbReference type="EMBL" id="JACXJA010000045">
    <property type="protein sequence ID" value="MBD2865645.1"/>
    <property type="molecule type" value="Genomic_DNA"/>
</dbReference>
<dbReference type="SUPFAM" id="SSF103190">
    <property type="entry name" value="Sensory domain-like"/>
    <property type="match status" value="1"/>
</dbReference>
<evidence type="ECO:0000256" key="4">
    <source>
        <dbReference type="ARBA" id="ARBA00022692"/>
    </source>
</evidence>
<dbReference type="Gene3D" id="1.10.287.950">
    <property type="entry name" value="Methyl-accepting chemotaxis protein"/>
    <property type="match status" value="1"/>
</dbReference>
<keyword evidence="7 9" id="KW-0807">Transducer</keyword>
<protein>
    <submittedName>
        <fullName evidence="13">Methyl-accepting chemotaxis protein</fullName>
    </submittedName>
</protein>
<dbReference type="PANTHER" id="PTHR32089:SF112">
    <property type="entry name" value="LYSOZYME-LIKE PROTEIN-RELATED"/>
    <property type="match status" value="1"/>
</dbReference>
<comment type="caution">
    <text evidence="13">The sequence shown here is derived from an EMBL/GenBank/DDBJ whole genome shotgun (WGS) entry which is preliminary data.</text>
</comment>
<evidence type="ECO:0000256" key="10">
    <source>
        <dbReference type="SAM" id="Phobius"/>
    </source>
</evidence>
<keyword evidence="2" id="KW-1003">Cell membrane</keyword>
<dbReference type="GO" id="GO:0005886">
    <property type="term" value="C:plasma membrane"/>
    <property type="evidence" value="ECO:0007669"/>
    <property type="project" value="UniProtKB-SubCell"/>
</dbReference>
<dbReference type="AlphaFoldDB" id="A0A927CH40"/>
<evidence type="ECO:0000256" key="2">
    <source>
        <dbReference type="ARBA" id="ARBA00022475"/>
    </source>
</evidence>
<dbReference type="SMART" id="SM00283">
    <property type="entry name" value="MA"/>
    <property type="match status" value="1"/>
</dbReference>
<dbReference type="GO" id="GO:0007165">
    <property type="term" value="P:signal transduction"/>
    <property type="evidence" value="ECO:0007669"/>
    <property type="project" value="UniProtKB-KW"/>
</dbReference>
<comment type="similarity">
    <text evidence="8">Belongs to the methyl-accepting chemotaxis (MCP) protein family.</text>
</comment>
<keyword evidence="14" id="KW-1185">Reference proteome</keyword>
<dbReference type="SMART" id="SM00304">
    <property type="entry name" value="HAMP"/>
    <property type="match status" value="1"/>
</dbReference>
<dbReference type="PROSITE" id="PS50885">
    <property type="entry name" value="HAMP"/>
    <property type="match status" value="1"/>
</dbReference>
<evidence type="ECO:0000313" key="13">
    <source>
        <dbReference type="EMBL" id="MBD2865645.1"/>
    </source>
</evidence>
<keyword evidence="6 10" id="KW-0472">Membrane</keyword>
<dbReference type="Gene3D" id="1.10.8.500">
    <property type="entry name" value="HAMP domain in histidine kinase"/>
    <property type="match status" value="1"/>
</dbReference>
<dbReference type="InterPro" id="IPR004089">
    <property type="entry name" value="MCPsignal_dom"/>
</dbReference>
<proteinExistence type="inferred from homology"/>
<evidence type="ECO:0000256" key="7">
    <source>
        <dbReference type="ARBA" id="ARBA00023224"/>
    </source>
</evidence>
<gene>
    <name evidence="13" type="ORF">IDH45_27045</name>
</gene>
<keyword evidence="4 10" id="KW-0812">Transmembrane</keyword>
<dbReference type="InterPro" id="IPR003660">
    <property type="entry name" value="HAMP_dom"/>
</dbReference>
<sequence>MTGKLQNKLIIFFLLVALVPLIGTAIFVYQKGSSELITKQRESYEKLVDSRANGINQWLEERMGNIKLLATTSEVKSTDNAAKSRFLQSVTKNTEFDGNGFLNPKGTVEAVDTLEPGTDLSMRPFFHAGMEGRSTFSDVLLAKTTGKRSIIAATPVIGNNGEKLGVLTGVINFGDFVTAYLQDLNLDGGKIYPIVIDNLGAIQVHPQEDVISQPFEEASLPESLKDIFRKEKTSSNTYTYRDGSQEYLVVAAPIPSTNYGLYLHVPVNSITAAVSSIQTSVVVIILLVSAIVIGFAYMIARQITRPIKAVADIMTRVSDGDLRVERLTIRSRDEVGQLAFSLNGMVDQLKHFVAQVNRTATEVAASSEELSTNAEETNKATEQIAVSIQEVADGNEMQVQKVDQSVKSIEKVAMGVHQIASSAESVAKSSMSASEAAEAGNKAIQSVIVQMNSIEKTVSDIEVIVRRLGDGSQEIGEMVKFISDIAAQTNLLALNAAIEAARAGEQGRGFAVVAAEVRKLAEQSAQSAGQIAQMVANIQSETLQTVQSMEQGTREVAIGLEVVGQAGRSFEEIQQTVEQVAGQIQEVASSSQKMLAETEEVVTVINNISEIAAQSAVGTTSVSAATEEQLATMEEVTSSATSLASMAEDLNRQVGKFRI</sequence>
<evidence type="ECO:0000256" key="9">
    <source>
        <dbReference type="PROSITE-ProRule" id="PRU00284"/>
    </source>
</evidence>
<feature type="domain" description="Methyl-accepting transducer" evidence="11">
    <location>
        <begin position="373"/>
        <end position="609"/>
    </location>
</feature>
<evidence type="ECO:0000259" key="11">
    <source>
        <dbReference type="PROSITE" id="PS50111"/>
    </source>
</evidence>
<evidence type="ECO:0000256" key="3">
    <source>
        <dbReference type="ARBA" id="ARBA00022500"/>
    </source>
</evidence>
<evidence type="ECO:0000256" key="6">
    <source>
        <dbReference type="ARBA" id="ARBA00023136"/>
    </source>
</evidence>
<dbReference type="Pfam" id="PF00015">
    <property type="entry name" value="MCPsignal"/>
    <property type="match status" value="1"/>
</dbReference>
<dbReference type="GO" id="GO:0006935">
    <property type="term" value="P:chemotaxis"/>
    <property type="evidence" value="ECO:0007669"/>
    <property type="project" value="UniProtKB-KW"/>
</dbReference>
<organism evidence="13 14">
    <name type="scientific">Paenibacillus oceani</name>
    <dbReference type="NCBI Taxonomy" id="2772510"/>
    <lineage>
        <taxon>Bacteria</taxon>
        <taxon>Bacillati</taxon>
        <taxon>Bacillota</taxon>
        <taxon>Bacilli</taxon>
        <taxon>Bacillales</taxon>
        <taxon>Paenibacillaceae</taxon>
        <taxon>Paenibacillus</taxon>
    </lineage>
</organism>
<evidence type="ECO:0000256" key="1">
    <source>
        <dbReference type="ARBA" id="ARBA00004651"/>
    </source>
</evidence>
<name>A0A927CH40_9BACL</name>
<dbReference type="Pfam" id="PF00672">
    <property type="entry name" value="HAMP"/>
    <property type="match status" value="1"/>
</dbReference>
<evidence type="ECO:0000256" key="5">
    <source>
        <dbReference type="ARBA" id="ARBA00022989"/>
    </source>
</evidence>
<dbReference type="Proteomes" id="UP000639396">
    <property type="component" value="Unassembled WGS sequence"/>
</dbReference>
<keyword evidence="5 10" id="KW-1133">Transmembrane helix</keyword>
<feature type="transmembrane region" description="Helical" evidence="10">
    <location>
        <begin position="9"/>
        <end position="29"/>
    </location>
</feature>
<comment type="subcellular location">
    <subcellularLocation>
        <location evidence="1">Cell membrane</location>
        <topology evidence="1">Multi-pass membrane protein</topology>
    </subcellularLocation>
</comment>
<evidence type="ECO:0000313" key="14">
    <source>
        <dbReference type="Proteomes" id="UP000639396"/>
    </source>
</evidence>
<evidence type="ECO:0000259" key="12">
    <source>
        <dbReference type="PROSITE" id="PS50885"/>
    </source>
</evidence>
<dbReference type="PROSITE" id="PS50111">
    <property type="entry name" value="CHEMOTAXIS_TRANSDUC_2"/>
    <property type="match status" value="1"/>
</dbReference>